<dbReference type="FunFam" id="1.10.510.10:FF:002981">
    <property type="match status" value="1"/>
</dbReference>
<dbReference type="Gene3D" id="1.10.510.10">
    <property type="entry name" value="Transferase(Phosphotransferase) domain 1"/>
    <property type="match status" value="1"/>
</dbReference>
<dbReference type="InterPro" id="IPR017441">
    <property type="entry name" value="Protein_kinase_ATP_BS"/>
</dbReference>
<dbReference type="Pfam" id="PF00069">
    <property type="entry name" value="Pkinase"/>
    <property type="match status" value="1"/>
</dbReference>
<dbReference type="InterPro" id="IPR011009">
    <property type="entry name" value="Kinase-like_dom_sf"/>
</dbReference>
<proteinExistence type="predicted"/>
<dbReference type="GO" id="GO:0005524">
    <property type="term" value="F:ATP binding"/>
    <property type="evidence" value="ECO:0007669"/>
    <property type="project" value="UniProtKB-UniRule"/>
</dbReference>
<evidence type="ECO:0000256" key="4">
    <source>
        <dbReference type="ARBA" id="ARBA00022777"/>
    </source>
</evidence>
<dbReference type="AlphaFoldDB" id="A0AAE9A3W4"/>
<evidence type="ECO:0000313" key="10">
    <source>
        <dbReference type="Proteomes" id="UP000827892"/>
    </source>
</evidence>
<dbReference type="InterPro" id="IPR002900">
    <property type="entry name" value="DUF38/FTH_CAE_spp"/>
</dbReference>
<keyword evidence="2" id="KW-0808">Transferase</keyword>
<keyword evidence="3 6" id="KW-0547">Nucleotide-binding</keyword>
<evidence type="ECO:0000256" key="6">
    <source>
        <dbReference type="PROSITE-ProRule" id="PRU10141"/>
    </source>
</evidence>
<gene>
    <name evidence="9" type="ORF">L3Y34_009287</name>
</gene>
<accession>A0AAE9A3W4</accession>
<dbReference type="InterPro" id="IPR000719">
    <property type="entry name" value="Prot_kinase_dom"/>
</dbReference>
<dbReference type="PROSITE" id="PS50181">
    <property type="entry name" value="FBOX"/>
    <property type="match status" value="1"/>
</dbReference>
<dbReference type="PROSITE" id="PS00107">
    <property type="entry name" value="PROTEIN_KINASE_ATP"/>
    <property type="match status" value="1"/>
</dbReference>
<dbReference type="EMBL" id="CP090895">
    <property type="protein sequence ID" value="ULT91565.1"/>
    <property type="molecule type" value="Genomic_DNA"/>
</dbReference>
<dbReference type="Pfam" id="PF00646">
    <property type="entry name" value="F-box"/>
    <property type="match status" value="1"/>
</dbReference>
<dbReference type="Proteomes" id="UP000827892">
    <property type="component" value="Chromosome V"/>
</dbReference>
<evidence type="ECO:0000259" key="7">
    <source>
        <dbReference type="PROSITE" id="PS50011"/>
    </source>
</evidence>
<keyword evidence="5 6" id="KW-0067">ATP-binding</keyword>
<evidence type="ECO:0000256" key="1">
    <source>
        <dbReference type="ARBA" id="ARBA00022527"/>
    </source>
</evidence>
<dbReference type="Pfam" id="PF01827">
    <property type="entry name" value="FTH"/>
    <property type="match status" value="1"/>
</dbReference>
<name>A0AAE9A3W4_CAEBR</name>
<evidence type="ECO:0000256" key="5">
    <source>
        <dbReference type="ARBA" id="ARBA00022840"/>
    </source>
</evidence>
<dbReference type="GO" id="GO:0004674">
    <property type="term" value="F:protein serine/threonine kinase activity"/>
    <property type="evidence" value="ECO:0007669"/>
    <property type="project" value="UniProtKB-KW"/>
</dbReference>
<evidence type="ECO:0000313" key="9">
    <source>
        <dbReference type="EMBL" id="ULT91565.1"/>
    </source>
</evidence>
<dbReference type="SUPFAM" id="SSF56112">
    <property type="entry name" value="Protein kinase-like (PK-like)"/>
    <property type="match status" value="1"/>
</dbReference>
<dbReference type="SMART" id="SM00256">
    <property type="entry name" value="FBOX"/>
    <property type="match status" value="1"/>
</dbReference>
<dbReference type="PROSITE" id="PS00108">
    <property type="entry name" value="PROTEIN_KINASE_ST"/>
    <property type="match status" value="1"/>
</dbReference>
<dbReference type="InterPro" id="IPR008271">
    <property type="entry name" value="Ser/Thr_kinase_AS"/>
</dbReference>
<dbReference type="PROSITE" id="PS50011">
    <property type="entry name" value="PROTEIN_KINASE_DOM"/>
    <property type="match status" value="1"/>
</dbReference>
<dbReference type="PANTHER" id="PTHR24346">
    <property type="entry name" value="MAP/MICROTUBULE AFFINITY-REGULATING KINASE"/>
    <property type="match status" value="1"/>
</dbReference>
<sequence>MTISLIDIPENVLADIFRKCGFLSIFVLRKVCSQFRNFIDDVKPCMDMDSIEVNAGIRKISLRMNSYHFRSSAYVKYEDHPKGCVVSYYKQEMKLPPPLPPLQSRPVPEWAQRSGKYSPVPTYNGPKLEECILEGVELMDAFSNDFQAVIGAQRSKTEFFRVHLVCLRPPPCPTRSFPMTRSINTNQRPYGNVIPYTMLSYFETREKFVFRFLNALEQTLQSRKQLLKVENCSMEVIKCEQLLQILPNIDSKYLKSIEISSPKICPHEEFEMDRLVTSNQWRKAKTFDLRSFYVSTPINNFLHFNSAKFHIHSVCCEDLKTMQQVFINSSNFESFEVGYNNFEGRENLIQTFGEAETNGLPYKPVRKLGNGSFGEVFLMEHIRAPNITAAVKVLEVDYCRKAEILEEFHLHKKLCRTVHQNIINLYWMHRTSDCIYFVMEDVDGGTLFDKFETNKIEPAAAQNYFKQLIAGLKYIHGQGIVHRDIKPENLLITSKEELKICDFGAAMRYRYGAEEILLGSGVGSAEYTAPELYASLKCRGPPLDVWSAGVTLMLIVSGLQLWKYADIESPGYVDWIKGKTLSRKPWDEMDVSLIKLLRKVVTDKVDKRWTLERIEKCKWMKFDYGPIKKNKKKW</sequence>
<dbReference type="InterPro" id="IPR001810">
    <property type="entry name" value="F-box_dom"/>
</dbReference>
<feature type="domain" description="F-box" evidence="8">
    <location>
        <begin position="2"/>
        <end position="41"/>
    </location>
</feature>
<dbReference type="SMART" id="SM00220">
    <property type="entry name" value="S_TKc"/>
    <property type="match status" value="1"/>
</dbReference>
<keyword evidence="1" id="KW-0723">Serine/threonine-protein kinase</keyword>
<feature type="binding site" evidence="6">
    <location>
        <position position="392"/>
    </location>
    <ligand>
        <name>ATP</name>
        <dbReference type="ChEBI" id="CHEBI:30616"/>
    </ligand>
</feature>
<organism evidence="9 10">
    <name type="scientific">Caenorhabditis briggsae</name>
    <dbReference type="NCBI Taxonomy" id="6238"/>
    <lineage>
        <taxon>Eukaryota</taxon>
        <taxon>Metazoa</taxon>
        <taxon>Ecdysozoa</taxon>
        <taxon>Nematoda</taxon>
        <taxon>Chromadorea</taxon>
        <taxon>Rhabditida</taxon>
        <taxon>Rhabditina</taxon>
        <taxon>Rhabditomorpha</taxon>
        <taxon>Rhabditoidea</taxon>
        <taxon>Rhabditidae</taxon>
        <taxon>Peloderinae</taxon>
        <taxon>Caenorhabditis</taxon>
    </lineage>
</organism>
<evidence type="ECO:0008006" key="11">
    <source>
        <dbReference type="Google" id="ProtNLM"/>
    </source>
</evidence>
<feature type="domain" description="Protein kinase" evidence="7">
    <location>
        <begin position="362"/>
        <end position="620"/>
    </location>
</feature>
<evidence type="ECO:0000256" key="2">
    <source>
        <dbReference type="ARBA" id="ARBA00022679"/>
    </source>
</evidence>
<keyword evidence="4" id="KW-0418">Kinase</keyword>
<dbReference type="PANTHER" id="PTHR24346:SF82">
    <property type="entry name" value="KP78A-RELATED"/>
    <property type="match status" value="1"/>
</dbReference>
<evidence type="ECO:0000256" key="3">
    <source>
        <dbReference type="ARBA" id="ARBA00022741"/>
    </source>
</evidence>
<evidence type="ECO:0000259" key="8">
    <source>
        <dbReference type="PROSITE" id="PS50181"/>
    </source>
</evidence>
<reference evidence="9 10" key="1">
    <citation type="submission" date="2022-02" db="EMBL/GenBank/DDBJ databases">
        <title>Chromosome-level reference genomes for two strains of Caenorhabditis briggsae: an improved platform for comparative genomics.</title>
        <authorList>
            <person name="Stevens L."/>
            <person name="Andersen E.C."/>
        </authorList>
    </citation>
    <scope>NUCLEOTIDE SEQUENCE [LARGE SCALE GENOMIC DNA]</scope>
    <source>
        <strain evidence="9">QX1410_ONT</strain>
        <tissue evidence="9">Whole-organism</tissue>
    </source>
</reference>
<protein>
    <recommendedName>
        <fullName evidence="11">Protein kinase domain-containing protein</fullName>
    </recommendedName>
</protein>